<proteinExistence type="predicted"/>
<reference evidence="1 2" key="1">
    <citation type="journal article" date="2015" name="Genome Announc.">
        <title>Genome Sequences of Two Pandoraea pnomenusa Isolates Recovered 11 Months Apart from a Cystic Fibrosis Patient.</title>
        <authorList>
            <person name="Ee R."/>
            <person name="Ambrose M."/>
            <person name="Lazenby J."/>
            <person name="Williams P."/>
            <person name="Chan K.G."/>
            <person name="Roddam L."/>
        </authorList>
    </citation>
    <scope>NUCLEOTIDE SEQUENCE [LARGE SCALE GENOMIC DNA]</scope>
    <source>
        <strain evidence="1 2">6399</strain>
    </source>
</reference>
<gene>
    <name evidence="1" type="ORF">PI93_006985</name>
</gene>
<protein>
    <submittedName>
        <fullName evidence="1">HAD-IIB family hydrolase</fullName>
    </submittedName>
</protein>
<dbReference type="Gene3D" id="3.40.50.1000">
    <property type="entry name" value="HAD superfamily/HAD-like"/>
    <property type="match status" value="2"/>
</dbReference>
<evidence type="ECO:0000313" key="1">
    <source>
        <dbReference type="EMBL" id="QHF12419.1"/>
    </source>
</evidence>
<dbReference type="InterPro" id="IPR006379">
    <property type="entry name" value="HAD-SF_hydro_IIB"/>
</dbReference>
<organism evidence="1 2">
    <name type="scientific">Pandoraea fibrosis</name>
    <dbReference type="NCBI Taxonomy" id="1891094"/>
    <lineage>
        <taxon>Bacteria</taxon>
        <taxon>Pseudomonadati</taxon>
        <taxon>Pseudomonadota</taxon>
        <taxon>Betaproteobacteria</taxon>
        <taxon>Burkholderiales</taxon>
        <taxon>Burkholderiaceae</taxon>
        <taxon>Pandoraea</taxon>
    </lineage>
</organism>
<dbReference type="SUPFAM" id="SSF56784">
    <property type="entry name" value="HAD-like"/>
    <property type="match status" value="1"/>
</dbReference>
<evidence type="ECO:0000313" key="2">
    <source>
        <dbReference type="Proteomes" id="UP000035080"/>
    </source>
</evidence>
<keyword evidence="2" id="KW-1185">Reference proteome</keyword>
<dbReference type="RefSeq" id="WP_039370967.1">
    <property type="nucleotide sequence ID" value="NZ_CP047385.1"/>
</dbReference>
<dbReference type="Proteomes" id="UP000035080">
    <property type="component" value="Chromosome"/>
</dbReference>
<dbReference type="InterPro" id="IPR023214">
    <property type="entry name" value="HAD_sf"/>
</dbReference>
<dbReference type="NCBIfam" id="TIGR01484">
    <property type="entry name" value="HAD-SF-IIB"/>
    <property type="match status" value="1"/>
</dbReference>
<name>A0ABX6HPH3_9BURK</name>
<dbReference type="InterPro" id="IPR036412">
    <property type="entry name" value="HAD-like_sf"/>
</dbReference>
<dbReference type="GO" id="GO:0016787">
    <property type="term" value="F:hydrolase activity"/>
    <property type="evidence" value="ECO:0007669"/>
    <property type="project" value="UniProtKB-KW"/>
</dbReference>
<keyword evidence="1" id="KW-0378">Hydrolase</keyword>
<accession>A0ABX6HPH3</accession>
<sequence length="261" mass="28522">MRHLSVAAAHEFKDVRFVLTDMDETLTYRGRLAADTYCALENLQKAGVRVIPVTAAPAGWCDQMARMWPVDGVIGENGGLFLQRTPDGHGIQRTFWHAESEIESVSEELDAAASAVSNALPYAQLADDQVFRLTSVAFSRPADPAAGEQILRELQRAGADATINNLWVLGWFGGYDKLSMTRRVMAEVYGVDIDKDRDTVLYTGDSTNDAPMFAFFKHTVGMSTVKEYLPHIPVPPNWITTGPGGQGFIEAAQAVIASRAS</sequence>
<dbReference type="EMBL" id="CP047385">
    <property type="protein sequence ID" value="QHF12419.1"/>
    <property type="molecule type" value="Genomic_DNA"/>
</dbReference>